<evidence type="ECO:0000256" key="9">
    <source>
        <dbReference type="ARBA" id="ARBA00075819"/>
    </source>
</evidence>
<feature type="domain" description="MsrB" evidence="10">
    <location>
        <begin position="75"/>
        <end position="197"/>
    </location>
</feature>
<dbReference type="RefSeq" id="WP_136259232.1">
    <property type="nucleotide sequence ID" value="NZ_MWIO01000038.1"/>
</dbReference>
<evidence type="ECO:0000313" key="12">
    <source>
        <dbReference type="Proteomes" id="UP000306317"/>
    </source>
</evidence>
<dbReference type="InterPro" id="IPR011057">
    <property type="entry name" value="Mss4-like_sf"/>
</dbReference>
<gene>
    <name evidence="11" type="ORF">B1991_13655</name>
</gene>
<dbReference type="SUPFAM" id="SSF51316">
    <property type="entry name" value="Mss4-like"/>
    <property type="match status" value="1"/>
</dbReference>
<evidence type="ECO:0000256" key="3">
    <source>
        <dbReference type="ARBA" id="ARBA00012499"/>
    </source>
</evidence>
<keyword evidence="5" id="KW-0479">Metal-binding</keyword>
<dbReference type="PANTHER" id="PTHR10173:SF52">
    <property type="entry name" value="METHIONINE-R-SULFOXIDE REDUCTASE B1"/>
    <property type="match status" value="1"/>
</dbReference>
<proteinExistence type="inferred from homology"/>
<dbReference type="EC" id="1.8.4.12" evidence="3"/>
<comment type="caution">
    <text evidence="11">The sequence shown here is derived from an EMBL/GenBank/DDBJ whole genome shotgun (WGS) entry which is preliminary data.</text>
</comment>
<name>A0A4S3KCY1_9GAMM</name>
<dbReference type="GO" id="GO:0006979">
    <property type="term" value="P:response to oxidative stress"/>
    <property type="evidence" value="ECO:0007669"/>
    <property type="project" value="InterPro"/>
</dbReference>
<dbReference type="InterPro" id="IPR006311">
    <property type="entry name" value="TAT_signal"/>
</dbReference>
<dbReference type="GO" id="GO:0033743">
    <property type="term" value="F:peptide-methionine (R)-S-oxide reductase activity"/>
    <property type="evidence" value="ECO:0007669"/>
    <property type="project" value="UniProtKB-EC"/>
</dbReference>
<dbReference type="InterPro" id="IPR028427">
    <property type="entry name" value="Met_Sox_Rdtase_MsrB"/>
</dbReference>
<evidence type="ECO:0000256" key="2">
    <source>
        <dbReference type="ARBA" id="ARBA00007174"/>
    </source>
</evidence>
<dbReference type="EMBL" id="MWIO01000038">
    <property type="protein sequence ID" value="THD06323.1"/>
    <property type="molecule type" value="Genomic_DNA"/>
</dbReference>
<sequence>MSRLDETLAMDRRRFLRAALGGGALLAVGGGWLVPRLHAAANTPVGEAGNVLLEIFDDAGRDLGAREVPKLVLSDAQWRQRLSPASYEIMRHAGTERAFSGEHERPAVPGLFRCIACGTALYDAATEFDSGTGWPSFWQPIARRNLVETTDHLFGMIRTAISCKGCDSHLGHVFNDGPRPTGLRYCMNSVALRFVPRRTV</sequence>
<comment type="catalytic activity">
    <reaction evidence="8">
        <text>L-methionyl-[protein] + [thioredoxin]-disulfide + H2O = L-methionyl-(R)-S-oxide-[protein] + [thioredoxin]-dithiol</text>
        <dbReference type="Rhea" id="RHEA:24164"/>
        <dbReference type="Rhea" id="RHEA-COMP:10698"/>
        <dbReference type="Rhea" id="RHEA-COMP:10700"/>
        <dbReference type="Rhea" id="RHEA-COMP:12313"/>
        <dbReference type="Rhea" id="RHEA-COMP:12314"/>
        <dbReference type="ChEBI" id="CHEBI:15377"/>
        <dbReference type="ChEBI" id="CHEBI:16044"/>
        <dbReference type="ChEBI" id="CHEBI:29950"/>
        <dbReference type="ChEBI" id="CHEBI:45764"/>
        <dbReference type="ChEBI" id="CHEBI:50058"/>
        <dbReference type="EC" id="1.8.4.12"/>
    </reaction>
</comment>
<dbReference type="Gene3D" id="2.170.150.20">
    <property type="entry name" value="Peptide methionine sulfoxide reductase"/>
    <property type="match status" value="1"/>
</dbReference>
<evidence type="ECO:0000256" key="7">
    <source>
        <dbReference type="ARBA" id="ARBA00023002"/>
    </source>
</evidence>
<dbReference type="GO" id="GO:0030091">
    <property type="term" value="P:protein repair"/>
    <property type="evidence" value="ECO:0007669"/>
    <property type="project" value="InterPro"/>
</dbReference>
<evidence type="ECO:0000256" key="6">
    <source>
        <dbReference type="ARBA" id="ARBA00022833"/>
    </source>
</evidence>
<dbReference type="OrthoDB" id="9785497at2"/>
<evidence type="ECO:0000313" key="11">
    <source>
        <dbReference type="EMBL" id="THD06323.1"/>
    </source>
</evidence>
<dbReference type="PROSITE" id="PS51318">
    <property type="entry name" value="TAT"/>
    <property type="match status" value="1"/>
</dbReference>
<dbReference type="PROSITE" id="PS51790">
    <property type="entry name" value="MSRB"/>
    <property type="match status" value="1"/>
</dbReference>
<dbReference type="InterPro" id="IPR002579">
    <property type="entry name" value="Met_Sox_Rdtase_MsrB_dom"/>
</dbReference>
<evidence type="ECO:0000256" key="4">
    <source>
        <dbReference type="ARBA" id="ARBA00021130"/>
    </source>
</evidence>
<dbReference type="GO" id="GO:0005737">
    <property type="term" value="C:cytoplasm"/>
    <property type="evidence" value="ECO:0007669"/>
    <property type="project" value="TreeGrafter"/>
</dbReference>
<dbReference type="GO" id="GO:0046872">
    <property type="term" value="F:metal ion binding"/>
    <property type="evidence" value="ECO:0007669"/>
    <property type="project" value="UniProtKB-KW"/>
</dbReference>
<keyword evidence="6" id="KW-0862">Zinc</keyword>
<comment type="similarity">
    <text evidence="2">Belongs to the MsrB Met sulfoxide reductase family.</text>
</comment>
<keyword evidence="7" id="KW-0560">Oxidoreductase</keyword>
<protein>
    <recommendedName>
        <fullName evidence="4">Peptide methionine sulfoxide reductase MsrB</fullName>
        <ecNumber evidence="3">1.8.4.12</ecNumber>
    </recommendedName>
    <alternativeName>
        <fullName evidence="9">Peptide-methionine (R)-S-oxide reductase</fullName>
    </alternativeName>
</protein>
<evidence type="ECO:0000259" key="10">
    <source>
        <dbReference type="PROSITE" id="PS51790"/>
    </source>
</evidence>
<comment type="cofactor">
    <cofactor evidence="1">
        <name>Zn(2+)</name>
        <dbReference type="ChEBI" id="CHEBI:29105"/>
    </cofactor>
</comment>
<reference evidence="11 12" key="1">
    <citation type="submission" date="2017-02" db="EMBL/GenBank/DDBJ databases">
        <title>Whole genome sequencing of Rhodanobacter lindaniclasticus DSM 17932.</title>
        <authorList>
            <person name="Kumar S."/>
            <person name="Patil P."/>
            <person name="Patil P.B."/>
        </authorList>
    </citation>
    <scope>NUCLEOTIDE SEQUENCE [LARGE SCALE GENOMIC DNA]</scope>
    <source>
        <strain evidence="11 12">DSM 17932</strain>
    </source>
</reference>
<accession>A0A4S3KCY1</accession>
<dbReference type="Proteomes" id="UP000306317">
    <property type="component" value="Unassembled WGS sequence"/>
</dbReference>
<evidence type="ECO:0000256" key="5">
    <source>
        <dbReference type="ARBA" id="ARBA00022723"/>
    </source>
</evidence>
<evidence type="ECO:0000256" key="8">
    <source>
        <dbReference type="ARBA" id="ARBA00048488"/>
    </source>
</evidence>
<dbReference type="NCBIfam" id="TIGR00357">
    <property type="entry name" value="peptide-methionine (R)-S-oxide reductase MsrB"/>
    <property type="match status" value="1"/>
</dbReference>
<dbReference type="AlphaFoldDB" id="A0A4S3KCY1"/>
<dbReference type="FunFam" id="2.170.150.20:FF:000001">
    <property type="entry name" value="Peptide methionine sulfoxide reductase MsrB"/>
    <property type="match status" value="1"/>
</dbReference>
<keyword evidence="12" id="KW-1185">Reference proteome</keyword>
<evidence type="ECO:0000256" key="1">
    <source>
        <dbReference type="ARBA" id="ARBA00001947"/>
    </source>
</evidence>
<dbReference type="PANTHER" id="PTHR10173">
    <property type="entry name" value="METHIONINE SULFOXIDE REDUCTASE"/>
    <property type="match status" value="1"/>
</dbReference>
<organism evidence="11 12">
    <name type="scientific">Rhodanobacter lindaniclasticus</name>
    <dbReference type="NCBI Taxonomy" id="75310"/>
    <lineage>
        <taxon>Bacteria</taxon>
        <taxon>Pseudomonadati</taxon>
        <taxon>Pseudomonadota</taxon>
        <taxon>Gammaproteobacteria</taxon>
        <taxon>Lysobacterales</taxon>
        <taxon>Rhodanobacteraceae</taxon>
        <taxon>Rhodanobacter</taxon>
    </lineage>
</organism>
<dbReference type="Pfam" id="PF01641">
    <property type="entry name" value="SelR"/>
    <property type="match status" value="1"/>
</dbReference>